<accession>A0A0G0I1V8</accession>
<proteinExistence type="predicted"/>
<feature type="domain" description="OB" evidence="1">
    <location>
        <begin position="20"/>
        <end position="87"/>
    </location>
</feature>
<sequence>MQKERVLSKDAEKYEGKSILIEGRIFSIRKLGGVTFILVEDRSGIIQTVWEKEVDTKIGDIVSVSGEVKKDERAHGGCEIKGDDLIVVSHTKIERSIN</sequence>
<evidence type="ECO:0000313" key="3">
    <source>
        <dbReference type="Proteomes" id="UP000034508"/>
    </source>
</evidence>
<evidence type="ECO:0000259" key="1">
    <source>
        <dbReference type="Pfam" id="PF01336"/>
    </source>
</evidence>
<dbReference type="InterPro" id="IPR004365">
    <property type="entry name" value="NA-bd_OB_tRNA"/>
</dbReference>
<dbReference type="Pfam" id="PF01336">
    <property type="entry name" value="tRNA_anti-codon"/>
    <property type="match status" value="1"/>
</dbReference>
<organism evidence="2 3">
    <name type="scientific">Berkelbacteria bacterium GW2011_GWA1_36_9</name>
    <dbReference type="NCBI Taxonomy" id="1618331"/>
    <lineage>
        <taxon>Bacteria</taxon>
        <taxon>Candidatus Berkelbacteria</taxon>
    </lineage>
</organism>
<keyword evidence="2" id="KW-0030">Aminoacyl-tRNA synthetase</keyword>
<protein>
    <submittedName>
        <fullName evidence="2">Aspartyl-tRNA synthetase</fullName>
    </submittedName>
</protein>
<gene>
    <name evidence="2" type="ORF">US31_C0007G0045</name>
</gene>
<keyword evidence="2" id="KW-0436">Ligase</keyword>
<reference evidence="2 3" key="1">
    <citation type="journal article" date="2015" name="Nature">
        <title>rRNA introns, odd ribosomes, and small enigmatic genomes across a large radiation of phyla.</title>
        <authorList>
            <person name="Brown C.T."/>
            <person name="Hug L.A."/>
            <person name="Thomas B.C."/>
            <person name="Sharon I."/>
            <person name="Castelle C.J."/>
            <person name="Singh A."/>
            <person name="Wilkins M.J."/>
            <person name="Williams K.H."/>
            <person name="Banfield J.F."/>
        </authorList>
    </citation>
    <scope>NUCLEOTIDE SEQUENCE [LARGE SCALE GENOMIC DNA]</scope>
</reference>
<dbReference type="GO" id="GO:0003676">
    <property type="term" value="F:nucleic acid binding"/>
    <property type="evidence" value="ECO:0007669"/>
    <property type="project" value="InterPro"/>
</dbReference>
<dbReference type="Proteomes" id="UP000034508">
    <property type="component" value="Unassembled WGS sequence"/>
</dbReference>
<dbReference type="SUPFAM" id="SSF50249">
    <property type="entry name" value="Nucleic acid-binding proteins"/>
    <property type="match status" value="1"/>
</dbReference>
<dbReference type="Gene3D" id="2.40.50.140">
    <property type="entry name" value="Nucleic acid-binding proteins"/>
    <property type="match status" value="1"/>
</dbReference>
<evidence type="ECO:0000313" key="2">
    <source>
        <dbReference type="EMBL" id="KKQ18239.1"/>
    </source>
</evidence>
<comment type="caution">
    <text evidence="2">The sequence shown here is derived from an EMBL/GenBank/DDBJ whole genome shotgun (WGS) entry which is preliminary data.</text>
</comment>
<dbReference type="InterPro" id="IPR012340">
    <property type="entry name" value="NA-bd_OB-fold"/>
</dbReference>
<dbReference type="AlphaFoldDB" id="A0A0G0I1V8"/>
<dbReference type="EMBL" id="LBSM01000007">
    <property type="protein sequence ID" value="KKQ18239.1"/>
    <property type="molecule type" value="Genomic_DNA"/>
</dbReference>
<name>A0A0G0I1V8_9BACT</name>
<dbReference type="GO" id="GO:0004812">
    <property type="term" value="F:aminoacyl-tRNA ligase activity"/>
    <property type="evidence" value="ECO:0007669"/>
    <property type="project" value="UniProtKB-KW"/>
</dbReference>